<dbReference type="OrthoDB" id="6428254at2759"/>
<evidence type="ECO:0008006" key="3">
    <source>
        <dbReference type="Google" id="ProtNLM"/>
    </source>
</evidence>
<evidence type="ECO:0000313" key="1">
    <source>
        <dbReference type="EMBL" id="KFM74802.1"/>
    </source>
</evidence>
<feature type="non-terminal residue" evidence="1">
    <location>
        <position position="156"/>
    </location>
</feature>
<dbReference type="PANTHER" id="PTHR46060:SF1">
    <property type="entry name" value="MARINER MOS1 TRANSPOSASE-LIKE PROTEIN"/>
    <property type="match status" value="1"/>
</dbReference>
<proteinExistence type="predicted"/>
<dbReference type="AlphaFoldDB" id="A0A087UBR3"/>
<protein>
    <recommendedName>
        <fullName evidence="3">Mos1 transposase HTH domain-containing protein</fullName>
    </recommendedName>
</protein>
<evidence type="ECO:0000313" key="2">
    <source>
        <dbReference type="Proteomes" id="UP000054359"/>
    </source>
</evidence>
<dbReference type="InterPro" id="IPR052709">
    <property type="entry name" value="Transposase-MT_Hybrid"/>
</dbReference>
<organism evidence="1 2">
    <name type="scientific">Stegodyphus mimosarum</name>
    <name type="common">African social velvet spider</name>
    <dbReference type="NCBI Taxonomy" id="407821"/>
    <lineage>
        <taxon>Eukaryota</taxon>
        <taxon>Metazoa</taxon>
        <taxon>Ecdysozoa</taxon>
        <taxon>Arthropoda</taxon>
        <taxon>Chelicerata</taxon>
        <taxon>Arachnida</taxon>
        <taxon>Araneae</taxon>
        <taxon>Araneomorphae</taxon>
        <taxon>Entelegynae</taxon>
        <taxon>Eresoidea</taxon>
        <taxon>Eresidae</taxon>
        <taxon>Stegodyphus</taxon>
    </lineage>
</organism>
<reference evidence="1 2" key="1">
    <citation type="submission" date="2013-11" db="EMBL/GenBank/DDBJ databases">
        <title>Genome sequencing of Stegodyphus mimosarum.</title>
        <authorList>
            <person name="Bechsgaard J."/>
        </authorList>
    </citation>
    <scope>NUCLEOTIDE SEQUENCE [LARGE SCALE GENOMIC DNA]</scope>
</reference>
<dbReference type="Gene3D" id="1.10.10.1450">
    <property type="match status" value="1"/>
</dbReference>
<name>A0A087UBR3_STEMI</name>
<accession>A0A087UBR3</accession>
<gene>
    <name evidence="1" type="ORF">X975_15828</name>
</gene>
<dbReference type="OMA" id="GHISIED"/>
<sequence length="156" mass="17872">MDKNDFRGLIKHCYLMGKSTVQTCQWLEKCYPVSVPSKTALCRWYADFKCGHTDTNDATQPDRPNEEVSLENVKQVLKIGMNNCKVKVREIAEMVNISIGSAYTILHEKLSMKRVFCFSNGCRMCSQWNKSNDKSTIQRAVCPCLRTINRIFCVGM</sequence>
<dbReference type="PANTHER" id="PTHR46060">
    <property type="entry name" value="MARINER MOS1 TRANSPOSASE-LIKE PROTEIN"/>
    <property type="match status" value="1"/>
</dbReference>
<dbReference type="EMBL" id="KK119117">
    <property type="protein sequence ID" value="KFM74802.1"/>
    <property type="molecule type" value="Genomic_DNA"/>
</dbReference>
<dbReference type="Proteomes" id="UP000054359">
    <property type="component" value="Unassembled WGS sequence"/>
</dbReference>
<keyword evidence="2" id="KW-1185">Reference proteome</keyword>